<dbReference type="Proteomes" id="UP000526125">
    <property type="component" value="Unassembled WGS sequence"/>
</dbReference>
<accession>A0A7Y6EWG2</accession>
<dbReference type="RefSeq" id="WP_175396117.1">
    <property type="nucleotide sequence ID" value="NZ_JABMCB010000179.1"/>
</dbReference>
<feature type="transmembrane region" description="Helical" evidence="1">
    <location>
        <begin position="12"/>
        <end position="29"/>
    </location>
</feature>
<gene>
    <name evidence="2" type="ORF">HP552_14380</name>
</gene>
<keyword evidence="3" id="KW-1185">Reference proteome</keyword>
<sequence length="100" mass="11557">MRALKMQTATYRIRLTGYGFFAIICGNLMRRKYCFTERIGRDTHFMAHAGKRSLHSPLHSISNNPYNIGDIQDVTNRLLQWHYHSGILSGGVTLETEWLT</sequence>
<dbReference type="EMBL" id="JABMCB010000179">
    <property type="protein sequence ID" value="NUU76420.1"/>
    <property type="molecule type" value="Genomic_DNA"/>
</dbReference>
<reference evidence="2 3" key="1">
    <citation type="submission" date="2020-05" db="EMBL/GenBank/DDBJ databases">
        <title>Genome Sequencing of Type Strains.</title>
        <authorList>
            <person name="Lemaire J.F."/>
            <person name="Inderbitzin P."/>
            <person name="Gregorio O.A."/>
            <person name="Collins S.B."/>
            <person name="Wespe N."/>
            <person name="Knight-Connoni V."/>
        </authorList>
    </citation>
    <scope>NUCLEOTIDE SEQUENCE [LARGE SCALE GENOMIC DNA]</scope>
    <source>
        <strain evidence="2 3">LMG 21957</strain>
    </source>
</reference>
<keyword evidence="1" id="KW-0812">Transmembrane</keyword>
<proteinExistence type="predicted"/>
<comment type="caution">
    <text evidence="2">The sequence shown here is derived from an EMBL/GenBank/DDBJ whole genome shotgun (WGS) entry which is preliminary data.</text>
</comment>
<evidence type="ECO:0000313" key="3">
    <source>
        <dbReference type="Proteomes" id="UP000526125"/>
    </source>
</evidence>
<dbReference type="AlphaFoldDB" id="A0A7Y6EWG2"/>
<keyword evidence="1" id="KW-0472">Membrane</keyword>
<evidence type="ECO:0000256" key="1">
    <source>
        <dbReference type="SAM" id="Phobius"/>
    </source>
</evidence>
<keyword evidence="1" id="KW-1133">Transmembrane helix</keyword>
<organism evidence="2 3">
    <name type="scientific">Paenibacillus xylanilyticus</name>
    <dbReference type="NCBI Taxonomy" id="248903"/>
    <lineage>
        <taxon>Bacteria</taxon>
        <taxon>Bacillati</taxon>
        <taxon>Bacillota</taxon>
        <taxon>Bacilli</taxon>
        <taxon>Bacillales</taxon>
        <taxon>Paenibacillaceae</taxon>
        <taxon>Paenibacillus</taxon>
    </lineage>
</organism>
<name>A0A7Y6EWG2_9BACL</name>
<protein>
    <submittedName>
        <fullName evidence="2">Uncharacterized protein</fullName>
    </submittedName>
</protein>
<evidence type="ECO:0000313" key="2">
    <source>
        <dbReference type="EMBL" id="NUU76420.1"/>
    </source>
</evidence>